<reference evidence="4" key="1">
    <citation type="submission" date="2021-03" db="EMBL/GenBank/DDBJ databases">
        <title>Revisited historic fungal species revealed as producer of novel bioactive compounds through whole genome sequencing and comparative genomics.</title>
        <authorList>
            <person name="Vignolle G.A."/>
            <person name="Hochenegger N."/>
            <person name="Mach R.L."/>
            <person name="Mach-Aigner A.R."/>
            <person name="Javad Rahimi M."/>
            <person name="Salim K.A."/>
            <person name="Chan C.M."/>
            <person name="Lim L.B.L."/>
            <person name="Cai F."/>
            <person name="Druzhinina I.S."/>
            <person name="U'Ren J.M."/>
            <person name="Derntl C."/>
        </authorList>
    </citation>
    <scope>NUCLEOTIDE SEQUENCE</scope>
    <source>
        <strain evidence="4">TUCIM 5799</strain>
    </source>
</reference>
<feature type="region of interest" description="Disordered" evidence="2">
    <location>
        <begin position="1"/>
        <end position="42"/>
    </location>
</feature>
<keyword evidence="3" id="KW-0812">Transmembrane</keyword>
<evidence type="ECO:0000256" key="1">
    <source>
        <dbReference type="SAM" id="Coils"/>
    </source>
</evidence>
<gene>
    <name evidence="4" type="ORF">JX265_011994</name>
</gene>
<accession>A0A9P9WB05</accession>
<keyword evidence="3" id="KW-1133">Transmembrane helix</keyword>
<evidence type="ECO:0000313" key="5">
    <source>
        <dbReference type="Proteomes" id="UP000829685"/>
    </source>
</evidence>
<keyword evidence="5" id="KW-1185">Reference proteome</keyword>
<dbReference type="EMBL" id="JAFIMR010000048">
    <property type="protein sequence ID" value="KAI1855911.1"/>
    <property type="molecule type" value="Genomic_DNA"/>
</dbReference>
<organism evidence="4 5">
    <name type="scientific">Neoarthrinium moseri</name>
    <dbReference type="NCBI Taxonomy" id="1658444"/>
    <lineage>
        <taxon>Eukaryota</taxon>
        <taxon>Fungi</taxon>
        <taxon>Dikarya</taxon>
        <taxon>Ascomycota</taxon>
        <taxon>Pezizomycotina</taxon>
        <taxon>Sordariomycetes</taxon>
        <taxon>Xylariomycetidae</taxon>
        <taxon>Amphisphaeriales</taxon>
        <taxon>Apiosporaceae</taxon>
        <taxon>Neoarthrinium</taxon>
    </lineage>
</organism>
<comment type="caution">
    <text evidence="4">The sequence shown here is derived from an EMBL/GenBank/DDBJ whole genome shotgun (WGS) entry which is preliminary data.</text>
</comment>
<keyword evidence="1" id="KW-0175">Coiled coil</keyword>
<keyword evidence="3" id="KW-0472">Membrane</keyword>
<evidence type="ECO:0000256" key="2">
    <source>
        <dbReference type="SAM" id="MobiDB-lite"/>
    </source>
</evidence>
<feature type="transmembrane region" description="Helical" evidence="3">
    <location>
        <begin position="198"/>
        <end position="217"/>
    </location>
</feature>
<dbReference type="Proteomes" id="UP000829685">
    <property type="component" value="Unassembled WGS sequence"/>
</dbReference>
<evidence type="ECO:0000313" key="4">
    <source>
        <dbReference type="EMBL" id="KAI1855911.1"/>
    </source>
</evidence>
<evidence type="ECO:0000256" key="3">
    <source>
        <dbReference type="SAM" id="Phobius"/>
    </source>
</evidence>
<proteinExistence type="predicted"/>
<dbReference type="AlphaFoldDB" id="A0A9P9WB05"/>
<feature type="coiled-coil region" evidence="1">
    <location>
        <begin position="127"/>
        <end position="185"/>
    </location>
</feature>
<name>A0A9P9WB05_9PEZI</name>
<protein>
    <submittedName>
        <fullName evidence="4">Uncharacterized protein</fullName>
    </submittedName>
</protein>
<sequence>MSDPEAASSNPDIRDDITGYSKSKQPENQPEPGPKVKARPKTSIKLQELKAKDLVALKEEDLEQVIKACDKDHQPLLRDHVRIAKAYGELLIEKWRKTNPRFFHRSTTQLNMRGQREIGPNEVKLLLDKFSISLKLMKEELDTLNRDHTEPVEADEETRMRHDLTERLTELLSTLTEDMKELQDTDVKHNKIRWKQEWKLFIFFFSLLSGITSFYVASRYGTARSGQCANSVAAANDVVLSLNNYEPEMLSLVYKAVEARKNQQVVVENAEDASTERPGDL</sequence>